<dbReference type="PANTHER" id="PTHR30349:SF81">
    <property type="entry name" value="TYROSINE RECOMBINASE XERC"/>
    <property type="match status" value="1"/>
</dbReference>
<dbReference type="Pfam" id="PF02899">
    <property type="entry name" value="Phage_int_SAM_1"/>
    <property type="match status" value="1"/>
</dbReference>
<dbReference type="AlphaFoldDB" id="A0A7H1MAE4"/>
<evidence type="ECO:0000256" key="3">
    <source>
        <dbReference type="ARBA" id="ARBA00022618"/>
    </source>
</evidence>
<feature type="active site" evidence="9">
    <location>
        <position position="242"/>
    </location>
</feature>
<dbReference type="GO" id="GO:0009037">
    <property type="term" value="F:tyrosine-based site-specific recombinase activity"/>
    <property type="evidence" value="ECO:0007669"/>
    <property type="project" value="UniProtKB-UniRule"/>
</dbReference>
<dbReference type="GO" id="GO:0006313">
    <property type="term" value="P:DNA transposition"/>
    <property type="evidence" value="ECO:0007669"/>
    <property type="project" value="UniProtKB-UniRule"/>
</dbReference>
<evidence type="ECO:0000259" key="10">
    <source>
        <dbReference type="PROSITE" id="PS51898"/>
    </source>
</evidence>
<dbReference type="KEGG" id="nmus:H7A79_0898"/>
<sequence>MFPEQFANHCNLYLNTLAQQGKSPHTVAAYRRDLIQLQKLLPPDAGGETLHRRYFVAALKKLSQLGAHQRSIARKLSVWRQYCGWLEQQGLLAADPTEGLKAPRQPERLPKAVEQETLNTLLDNGCGEGLLSVRDHALFELMYGSGLRVAEVHGLDMQDILLEEGWVGVTGKGGKQRRVPLGSKSIEAVRAYLPQRAAAGGETALFTGRTGRRLSIRQIQNRLRDWALRHGSPQHISPHMLRHSFASHLLQSAQDIRAVQELLGHSRLSTTQIYTKLDFDHLAKVYDGAHPRAKRKLNKA</sequence>
<dbReference type="PROSITE" id="PS51898">
    <property type="entry name" value="TYR_RECOMBINASE"/>
    <property type="match status" value="1"/>
</dbReference>
<feature type="active site" description="O-(3'-phospho-DNA)-tyrosine intermediate" evidence="9">
    <location>
        <position position="274"/>
    </location>
</feature>
<proteinExistence type="inferred from homology"/>
<keyword evidence="8 9" id="KW-0131">Cell cycle</keyword>
<comment type="subunit">
    <text evidence="9">Forms a cyclic heterotetrameric complex composed of two molecules of XerC and two molecules of XerD.</text>
</comment>
<evidence type="ECO:0000256" key="8">
    <source>
        <dbReference type="ARBA" id="ARBA00023306"/>
    </source>
</evidence>
<name>A0A7H1MAE4_9NEIS</name>
<dbReference type="RefSeq" id="WP_135033943.1">
    <property type="nucleotide sequence ID" value="NZ_CP060414.2"/>
</dbReference>
<feature type="active site" evidence="9">
    <location>
        <position position="239"/>
    </location>
</feature>
<dbReference type="InterPro" id="IPR023009">
    <property type="entry name" value="Tyrosine_recombinase_XerC/XerD"/>
</dbReference>
<keyword evidence="5 9" id="KW-0229">DNA integration</keyword>
<evidence type="ECO:0000259" key="11">
    <source>
        <dbReference type="PROSITE" id="PS51900"/>
    </source>
</evidence>
<comment type="function">
    <text evidence="9">Site-specific tyrosine recombinase, which acts by catalyzing the cutting and rejoining of the recombining DNA molecules. The XerC-XerD complex is essential to convert dimers of the bacterial chromosome into monomers to permit their segregation at cell division. It also contributes to the segregational stability of plasmids.</text>
</comment>
<dbReference type="InterPro" id="IPR010998">
    <property type="entry name" value="Integrase_recombinase_N"/>
</dbReference>
<dbReference type="InterPro" id="IPR044068">
    <property type="entry name" value="CB"/>
</dbReference>
<dbReference type="GO" id="GO:0051301">
    <property type="term" value="P:cell division"/>
    <property type="evidence" value="ECO:0007669"/>
    <property type="project" value="UniProtKB-KW"/>
</dbReference>
<reference evidence="12" key="1">
    <citation type="submission" date="2024-06" db="EMBL/GenBank/DDBJ databases">
        <title>Complete Genome Sequence of mouse commensal type strain Neisseria musculi.</title>
        <authorList>
            <person name="Thapa E."/>
            <person name="Aluvathingal J."/>
            <person name="Nadendla S."/>
            <person name="Mehta A."/>
            <person name="Tettelin H."/>
            <person name="Weyand N.J."/>
        </authorList>
    </citation>
    <scope>NUCLEOTIDE SEQUENCE</scope>
    <source>
        <strain evidence="12">NW831</strain>
    </source>
</reference>
<evidence type="ECO:0000313" key="12">
    <source>
        <dbReference type="EMBL" id="QNT58609.1"/>
    </source>
</evidence>
<evidence type="ECO:0000313" key="13">
    <source>
        <dbReference type="Proteomes" id="UP000516412"/>
    </source>
</evidence>
<evidence type="ECO:0000256" key="9">
    <source>
        <dbReference type="HAMAP-Rule" id="MF_01808"/>
    </source>
</evidence>
<dbReference type="Proteomes" id="UP000516412">
    <property type="component" value="Chromosome"/>
</dbReference>
<feature type="active site" evidence="9">
    <location>
        <position position="148"/>
    </location>
</feature>
<evidence type="ECO:0000256" key="2">
    <source>
        <dbReference type="ARBA" id="ARBA00022490"/>
    </source>
</evidence>
<dbReference type="GO" id="GO:0007059">
    <property type="term" value="P:chromosome segregation"/>
    <property type="evidence" value="ECO:0007669"/>
    <property type="project" value="UniProtKB-UniRule"/>
</dbReference>
<dbReference type="InterPro" id="IPR002104">
    <property type="entry name" value="Integrase_catalytic"/>
</dbReference>
<evidence type="ECO:0000256" key="6">
    <source>
        <dbReference type="ARBA" id="ARBA00023125"/>
    </source>
</evidence>
<comment type="subcellular location">
    <subcellularLocation>
        <location evidence="1 9">Cytoplasm</location>
    </subcellularLocation>
</comment>
<evidence type="ECO:0000256" key="5">
    <source>
        <dbReference type="ARBA" id="ARBA00022908"/>
    </source>
</evidence>
<dbReference type="PROSITE" id="PS51900">
    <property type="entry name" value="CB"/>
    <property type="match status" value="1"/>
</dbReference>
<protein>
    <recommendedName>
        <fullName evidence="9">Tyrosine recombinase XerC</fullName>
    </recommendedName>
</protein>
<dbReference type="PANTHER" id="PTHR30349">
    <property type="entry name" value="PHAGE INTEGRASE-RELATED"/>
    <property type="match status" value="1"/>
</dbReference>
<dbReference type="InterPro" id="IPR004107">
    <property type="entry name" value="Integrase_SAM-like_N"/>
</dbReference>
<dbReference type="GO" id="GO:0005737">
    <property type="term" value="C:cytoplasm"/>
    <property type="evidence" value="ECO:0007669"/>
    <property type="project" value="UniProtKB-SubCell"/>
</dbReference>
<keyword evidence="6 9" id="KW-0238">DNA-binding</keyword>
<gene>
    <name evidence="9" type="primary">xerC</name>
    <name evidence="12" type="ORF">H7A79_0898</name>
</gene>
<organism evidence="12 13">
    <name type="scientific">Neisseria musculi</name>
    <dbReference type="NCBI Taxonomy" id="1815583"/>
    <lineage>
        <taxon>Bacteria</taxon>
        <taxon>Pseudomonadati</taxon>
        <taxon>Pseudomonadota</taxon>
        <taxon>Betaproteobacteria</taxon>
        <taxon>Neisseriales</taxon>
        <taxon>Neisseriaceae</taxon>
        <taxon>Neisseria</taxon>
    </lineage>
</organism>
<keyword evidence="3 9" id="KW-0132">Cell division</keyword>
<dbReference type="Gene3D" id="1.10.443.10">
    <property type="entry name" value="Intergrase catalytic core"/>
    <property type="match status" value="1"/>
</dbReference>
<keyword evidence="2 9" id="KW-0963">Cytoplasm</keyword>
<feature type="active site" evidence="9">
    <location>
        <position position="172"/>
    </location>
</feature>
<feature type="domain" description="Tyr recombinase" evidence="10">
    <location>
        <begin position="108"/>
        <end position="287"/>
    </location>
</feature>
<evidence type="ECO:0000256" key="4">
    <source>
        <dbReference type="ARBA" id="ARBA00022829"/>
    </source>
</evidence>
<dbReference type="InterPro" id="IPR050090">
    <property type="entry name" value="Tyrosine_recombinase_XerCD"/>
</dbReference>
<comment type="similarity">
    <text evidence="9">Belongs to the 'phage' integrase family. XerC subfamily.</text>
</comment>
<evidence type="ECO:0000256" key="1">
    <source>
        <dbReference type="ARBA" id="ARBA00004496"/>
    </source>
</evidence>
<dbReference type="InterPro" id="IPR013762">
    <property type="entry name" value="Integrase-like_cat_sf"/>
</dbReference>
<dbReference type="InterPro" id="IPR011010">
    <property type="entry name" value="DNA_brk_join_enz"/>
</dbReference>
<dbReference type="EMBL" id="CP060414">
    <property type="protein sequence ID" value="QNT58609.1"/>
    <property type="molecule type" value="Genomic_DNA"/>
</dbReference>
<dbReference type="HAMAP" id="MF_01808">
    <property type="entry name" value="Recomb_XerC_XerD"/>
    <property type="match status" value="1"/>
</dbReference>
<dbReference type="GO" id="GO:0003677">
    <property type="term" value="F:DNA binding"/>
    <property type="evidence" value="ECO:0007669"/>
    <property type="project" value="UniProtKB-UniRule"/>
</dbReference>
<dbReference type="Pfam" id="PF00589">
    <property type="entry name" value="Phage_integrase"/>
    <property type="match status" value="1"/>
</dbReference>
<dbReference type="Gene3D" id="1.10.150.130">
    <property type="match status" value="1"/>
</dbReference>
<feature type="domain" description="Core-binding (CB)" evidence="11">
    <location>
        <begin position="4"/>
        <end position="87"/>
    </location>
</feature>
<dbReference type="SUPFAM" id="SSF56349">
    <property type="entry name" value="DNA breaking-rejoining enzymes"/>
    <property type="match status" value="1"/>
</dbReference>
<evidence type="ECO:0000256" key="7">
    <source>
        <dbReference type="ARBA" id="ARBA00023172"/>
    </source>
</evidence>
<feature type="active site" evidence="9">
    <location>
        <position position="265"/>
    </location>
</feature>
<keyword evidence="13" id="KW-1185">Reference proteome</keyword>
<accession>A0A7H1MAE4</accession>
<dbReference type="CDD" id="cd00798">
    <property type="entry name" value="INT_XerDC_C"/>
    <property type="match status" value="1"/>
</dbReference>
<keyword evidence="4 9" id="KW-0159">Chromosome partition</keyword>
<dbReference type="SUPFAM" id="SSF47823">
    <property type="entry name" value="lambda integrase-like, N-terminal domain"/>
    <property type="match status" value="1"/>
</dbReference>
<keyword evidence="7 9" id="KW-0233">DNA recombination</keyword>